<dbReference type="InterPro" id="IPR041413">
    <property type="entry name" value="MLTR_LBD"/>
</dbReference>
<dbReference type="EMBL" id="FZNW01000001">
    <property type="protein sequence ID" value="SNR28053.1"/>
    <property type="molecule type" value="Genomic_DNA"/>
</dbReference>
<name>A0A238V3C0_9PSEU</name>
<keyword evidence="3" id="KW-1185">Reference proteome</keyword>
<proteinExistence type="predicted"/>
<dbReference type="Proteomes" id="UP000198348">
    <property type="component" value="Unassembled WGS sequence"/>
</dbReference>
<dbReference type="PANTHER" id="PTHR35010">
    <property type="entry name" value="BLL4672 PROTEIN-RELATED"/>
    <property type="match status" value="1"/>
</dbReference>
<feature type="domain" description="HTH cro/C1-type" evidence="1">
    <location>
        <begin position="1"/>
        <end position="35"/>
    </location>
</feature>
<sequence>MSTKHISFIETGRSIPTAEMITRLAEQLDIPLRERNKLLLLNGHAPAYPESELDGPELESVRDAIHRVLRGHEPYPAVLVDRTWNLVDANESISLFTVDVSDELLEWPVNVLRLSLHPDGMAPRIDNLPEWRAHVLDRLRRQIDATDDAALRELLDELRTYPCVARAPDTSAMDGGAVAVPLRYRSERGRLTFVSTTTVFGTPLDVTVAELAVEAFFPADAATTRALAGGAIGTGEPAFGDPV</sequence>
<dbReference type="Gene3D" id="3.30.450.180">
    <property type="match status" value="1"/>
</dbReference>
<evidence type="ECO:0000259" key="1">
    <source>
        <dbReference type="PROSITE" id="PS50943"/>
    </source>
</evidence>
<dbReference type="AlphaFoldDB" id="A0A238V3C0"/>
<dbReference type="CDD" id="cd00093">
    <property type="entry name" value="HTH_XRE"/>
    <property type="match status" value="1"/>
</dbReference>
<evidence type="ECO:0000313" key="2">
    <source>
        <dbReference type="EMBL" id="SNR28053.1"/>
    </source>
</evidence>
<dbReference type="PROSITE" id="PS50943">
    <property type="entry name" value="HTH_CROC1"/>
    <property type="match status" value="1"/>
</dbReference>
<accession>A0A238V3C0</accession>
<dbReference type="InterPro" id="IPR001387">
    <property type="entry name" value="Cro/C1-type_HTH"/>
</dbReference>
<evidence type="ECO:0000313" key="3">
    <source>
        <dbReference type="Proteomes" id="UP000198348"/>
    </source>
</evidence>
<gene>
    <name evidence="2" type="ORF">SAMN06265360_101159</name>
</gene>
<dbReference type="Pfam" id="PF17765">
    <property type="entry name" value="MLTR_LBD"/>
    <property type="match status" value="1"/>
</dbReference>
<reference evidence="2 3" key="1">
    <citation type="submission" date="2017-06" db="EMBL/GenBank/DDBJ databases">
        <authorList>
            <person name="Kim H.J."/>
            <person name="Triplett B.A."/>
        </authorList>
    </citation>
    <scope>NUCLEOTIDE SEQUENCE [LARGE SCALE GENOMIC DNA]</scope>
    <source>
        <strain evidence="2 3">DSM 45207</strain>
    </source>
</reference>
<dbReference type="PANTHER" id="PTHR35010:SF4">
    <property type="entry name" value="BLL5781 PROTEIN"/>
    <property type="match status" value="1"/>
</dbReference>
<protein>
    <recommendedName>
        <fullName evidence="1">HTH cro/C1-type domain-containing protein</fullName>
    </recommendedName>
</protein>
<organism evidence="2 3">
    <name type="scientific">Haloechinothrix alba</name>
    <dbReference type="NCBI Taxonomy" id="664784"/>
    <lineage>
        <taxon>Bacteria</taxon>
        <taxon>Bacillati</taxon>
        <taxon>Actinomycetota</taxon>
        <taxon>Actinomycetes</taxon>
        <taxon>Pseudonocardiales</taxon>
        <taxon>Pseudonocardiaceae</taxon>
        <taxon>Haloechinothrix</taxon>
    </lineage>
</organism>